<sequence length="55" mass="5853">MRETSHAVIAGSLLISCAMLAGAAVVWRAATEQRTAAADTAERVRAIQRLLEDAE</sequence>
<name>A0ABN3TK47_9ACTN</name>
<reference evidence="1 2" key="1">
    <citation type="journal article" date="2019" name="Int. J. Syst. Evol. Microbiol.">
        <title>The Global Catalogue of Microorganisms (GCM) 10K type strain sequencing project: providing services to taxonomists for standard genome sequencing and annotation.</title>
        <authorList>
            <consortium name="The Broad Institute Genomics Platform"/>
            <consortium name="The Broad Institute Genome Sequencing Center for Infectious Disease"/>
            <person name="Wu L."/>
            <person name="Ma J."/>
        </authorList>
    </citation>
    <scope>NUCLEOTIDE SEQUENCE [LARGE SCALE GENOMIC DNA]</scope>
    <source>
        <strain evidence="1 2">JCM 4542</strain>
    </source>
</reference>
<dbReference type="RefSeq" id="WP_344433065.1">
    <property type="nucleotide sequence ID" value="NZ_BAAASL010000002.1"/>
</dbReference>
<gene>
    <name evidence="1" type="ORF">GCM10010315_06110</name>
</gene>
<evidence type="ECO:0000313" key="2">
    <source>
        <dbReference type="Proteomes" id="UP001500886"/>
    </source>
</evidence>
<dbReference type="Proteomes" id="UP001500886">
    <property type="component" value="Unassembled WGS sequence"/>
</dbReference>
<comment type="caution">
    <text evidence="1">The sequence shown here is derived from an EMBL/GenBank/DDBJ whole genome shotgun (WGS) entry which is preliminary data.</text>
</comment>
<dbReference type="PROSITE" id="PS51257">
    <property type="entry name" value="PROKAR_LIPOPROTEIN"/>
    <property type="match status" value="1"/>
</dbReference>
<accession>A0ABN3TK47</accession>
<proteinExistence type="predicted"/>
<protein>
    <submittedName>
        <fullName evidence="1">Uncharacterized protein</fullName>
    </submittedName>
</protein>
<evidence type="ECO:0000313" key="1">
    <source>
        <dbReference type="EMBL" id="GAA2708898.1"/>
    </source>
</evidence>
<organism evidence="1 2">
    <name type="scientific">Streptomyces luteosporeus</name>
    <dbReference type="NCBI Taxonomy" id="173856"/>
    <lineage>
        <taxon>Bacteria</taxon>
        <taxon>Bacillati</taxon>
        <taxon>Actinomycetota</taxon>
        <taxon>Actinomycetes</taxon>
        <taxon>Kitasatosporales</taxon>
        <taxon>Streptomycetaceae</taxon>
        <taxon>Streptomyces</taxon>
    </lineage>
</organism>
<keyword evidence="2" id="KW-1185">Reference proteome</keyword>
<dbReference type="EMBL" id="BAAASL010000002">
    <property type="protein sequence ID" value="GAA2708898.1"/>
    <property type="molecule type" value="Genomic_DNA"/>
</dbReference>